<dbReference type="SMART" id="SM00220">
    <property type="entry name" value="S_TKc"/>
    <property type="match status" value="1"/>
</dbReference>
<organism evidence="13 14">
    <name type="scientific">Solicola gregarius</name>
    <dbReference type="NCBI Taxonomy" id="2908642"/>
    <lineage>
        <taxon>Bacteria</taxon>
        <taxon>Bacillati</taxon>
        <taxon>Actinomycetota</taxon>
        <taxon>Actinomycetes</taxon>
        <taxon>Propionibacteriales</taxon>
        <taxon>Nocardioidaceae</taxon>
        <taxon>Solicola</taxon>
    </lineage>
</organism>
<evidence type="ECO:0000259" key="12">
    <source>
        <dbReference type="PROSITE" id="PS51178"/>
    </source>
</evidence>
<dbReference type="PANTHER" id="PTHR43289:SF34">
    <property type="entry name" value="SERINE_THREONINE-PROTEIN KINASE YBDM-RELATED"/>
    <property type="match status" value="1"/>
</dbReference>
<dbReference type="RefSeq" id="WP_271634206.1">
    <property type="nucleotide sequence ID" value="NZ_CP094970.1"/>
</dbReference>
<keyword evidence="2" id="KW-0723">Serine/threonine-protein kinase</keyword>
<keyword evidence="6" id="KW-0067">ATP-binding</keyword>
<dbReference type="FunFam" id="3.30.200.20:FF:000035">
    <property type="entry name" value="Serine/threonine protein kinase Stk1"/>
    <property type="match status" value="1"/>
</dbReference>
<dbReference type="CDD" id="cd14014">
    <property type="entry name" value="STKc_PknB_like"/>
    <property type="match status" value="1"/>
</dbReference>
<dbReference type="Gene3D" id="1.10.510.10">
    <property type="entry name" value="Transferase(Phosphotransferase) domain 1"/>
    <property type="match status" value="1"/>
</dbReference>
<dbReference type="EC" id="2.7.11.1" evidence="1"/>
<dbReference type="PROSITE" id="PS00108">
    <property type="entry name" value="PROTEIN_KINASE_ST"/>
    <property type="match status" value="1"/>
</dbReference>
<dbReference type="SMART" id="SM00740">
    <property type="entry name" value="PASTA"/>
    <property type="match status" value="4"/>
</dbReference>
<evidence type="ECO:0000259" key="11">
    <source>
        <dbReference type="PROSITE" id="PS50011"/>
    </source>
</evidence>
<keyword evidence="10" id="KW-0812">Transmembrane</keyword>
<dbReference type="SUPFAM" id="SSF56112">
    <property type="entry name" value="Protein kinase-like (PK-like)"/>
    <property type="match status" value="1"/>
</dbReference>
<evidence type="ECO:0000313" key="13">
    <source>
        <dbReference type="EMBL" id="UYM05375.1"/>
    </source>
</evidence>
<dbReference type="GO" id="GO:0004674">
    <property type="term" value="F:protein serine/threonine kinase activity"/>
    <property type="evidence" value="ECO:0007669"/>
    <property type="project" value="UniProtKB-KW"/>
</dbReference>
<dbReference type="FunFam" id="1.10.510.10:FF:000021">
    <property type="entry name" value="Serine/threonine protein kinase"/>
    <property type="match status" value="1"/>
</dbReference>
<sequence length="641" mass="68987">MSASNESLQGRLLDGRYLIGDLIARGGMASVYRATDTRLDRVVAVKVMHPGMGDDAAFTERFVREARSAAKLNHPNVVAVFDQGDDNGTLYLVMELVEGRTLRDLLREEAPLSPRRALAVLEQMLLALSAAHEAHIVHRDVKPENVLLAPDGRLKVADFGLARAVSSVTGGAANPTTGVLIGTVSYLAPELVLKQGSDARTDVYACGAVLYEMLTGFKPHSGDTPIQVAYRHVHEDVPPPSARIQGIPPYIDALVARATARDRDRRSADARVLLRQVRQVRHALDRGLPNDPELVADLLPTVDRGTAQPPAPAPTVAQQAEPTLVVGSQGPPPTASPQPPAPEPAPRKRRRGLIWLLIIVILAVLAAIGGFYFGVMRYSTTPDLTGETEKTARQIVESRGLDLTVAHEKYSETVPEGTVMDTEPEAGDNIIDGGTVDVTLSMGKERYAVPKLAGKSEDAARDALAEAHLTAGEPIPQYSARVDSGDVIRGSIKPGKLVKPDTTVDLIVSKGRRPIDVASQVGKPVAEARAALTQAGFRIDIERTRDRDVPRGYVITQSPNNGSAYRGDTIRLVVSRGPARVEVPDVRFMRVDDATDELESHGFKVEVEEDDISVGAGIVRDQDPPGGERARRGSTVTLYVV</sequence>
<gene>
    <name evidence="13" type="primary">pknB</name>
    <name evidence="13" type="ORF">L0C25_23175</name>
</gene>
<dbReference type="CDD" id="cd06577">
    <property type="entry name" value="PASTA_pknB"/>
    <property type="match status" value="4"/>
</dbReference>
<evidence type="ECO:0000256" key="8">
    <source>
        <dbReference type="ARBA" id="ARBA00048679"/>
    </source>
</evidence>
<evidence type="ECO:0000256" key="7">
    <source>
        <dbReference type="ARBA" id="ARBA00047899"/>
    </source>
</evidence>
<feature type="domain" description="PASTA" evidence="12">
    <location>
        <begin position="375"/>
        <end position="442"/>
    </location>
</feature>
<evidence type="ECO:0000256" key="2">
    <source>
        <dbReference type="ARBA" id="ARBA00022527"/>
    </source>
</evidence>
<dbReference type="Pfam" id="PF00069">
    <property type="entry name" value="Pkinase"/>
    <property type="match status" value="1"/>
</dbReference>
<keyword evidence="3" id="KW-0808">Transferase</keyword>
<evidence type="ECO:0000256" key="4">
    <source>
        <dbReference type="ARBA" id="ARBA00022741"/>
    </source>
</evidence>
<keyword evidence="4" id="KW-0547">Nucleotide-binding</keyword>
<evidence type="ECO:0000256" key="9">
    <source>
        <dbReference type="SAM" id="MobiDB-lite"/>
    </source>
</evidence>
<dbReference type="Pfam" id="PF03793">
    <property type="entry name" value="PASTA"/>
    <property type="match status" value="4"/>
</dbReference>
<dbReference type="EMBL" id="CP094970">
    <property type="protein sequence ID" value="UYM05375.1"/>
    <property type="molecule type" value="Genomic_DNA"/>
</dbReference>
<evidence type="ECO:0000313" key="14">
    <source>
        <dbReference type="Proteomes" id="UP001164390"/>
    </source>
</evidence>
<feature type="region of interest" description="Disordered" evidence="9">
    <location>
        <begin position="324"/>
        <end position="347"/>
    </location>
</feature>
<comment type="catalytic activity">
    <reaction evidence="7">
        <text>L-threonyl-[protein] + ATP = O-phospho-L-threonyl-[protein] + ADP + H(+)</text>
        <dbReference type="Rhea" id="RHEA:46608"/>
        <dbReference type="Rhea" id="RHEA-COMP:11060"/>
        <dbReference type="Rhea" id="RHEA-COMP:11605"/>
        <dbReference type="ChEBI" id="CHEBI:15378"/>
        <dbReference type="ChEBI" id="CHEBI:30013"/>
        <dbReference type="ChEBI" id="CHEBI:30616"/>
        <dbReference type="ChEBI" id="CHEBI:61977"/>
        <dbReference type="ChEBI" id="CHEBI:456216"/>
        <dbReference type="EC" id="2.7.11.1"/>
    </reaction>
</comment>
<evidence type="ECO:0000256" key="5">
    <source>
        <dbReference type="ARBA" id="ARBA00022777"/>
    </source>
</evidence>
<dbReference type="PROSITE" id="PS51178">
    <property type="entry name" value="PASTA"/>
    <property type="match status" value="4"/>
</dbReference>
<proteinExistence type="predicted"/>
<evidence type="ECO:0000256" key="3">
    <source>
        <dbReference type="ARBA" id="ARBA00022679"/>
    </source>
</evidence>
<feature type="domain" description="PASTA" evidence="12">
    <location>
        <begin position="443"/>
        <end position="510"/>
    </location>
</feature>
<dbReference type="PROSITE" id="PS50011">
    <property type="entry name" value="PROTEIN_KINASE_DOM"/>
    <property type="match status" value="1"/>
</dbReference>
<evidence type="ECO:0000256" key="6">
    <source>
        <dbReference type="ARBA" id="ARBA00022840"/>
    </source>
</evidence>
<dbReference type="InterPro" id="IPR005543">
    <property type="entry name" value="PASTA_dom"/>
</dbReference>
<dbReference type="AlphaFoldDB" id="A0AA46THS2"/>
<dbReference type="Proteomes" id="UP001164390">
    <property type="component" value="Chromosome"/>
</dbReference>
<keyword evidence="14" id="KW-1185">Reference proteome</keyword>
<accession>A0AA46THS2</accession>
<keyword evidence="10" id="KW-1133">Transmembrane helix</keyword>
<protein>
    <recommendedName>
        <fullName evidence="1">non-specific serine/threonine protein kinase</fullName>
        <ecNumber evidence="1">2.7.11.1</ecNumber>
    </recommendedName>
</protein>
<evidence type="ECO:0000256" key="10">
    <source>
        <dbReference type="SAM" id="Phobius"/>
    </source>
</evidence>
<feature type="transmembrane region" description="Helical" evidence="10">
    <location>
        <begin position="353"/>
        <end position="375"/>
    </location>
</feature>
<dbReference type="PANTHER" id="PTHR43289">
    <property type="entry name" value="MITOGEN-ACTIVATED PROTEIN KINASE KINASE KINASE 20-RELATED"/>
    <property type="match status" value="1"/>
</dbReference>
<dbReference type="NCBIfam" id="NF033483">
    <property type="entry name" value="PknB_PASTA_kin"/>
    <property type="match status" value="1"/>
</dbReference>
<comment type="catalytic activity">
    <reaction evidence="8">
        <text>L-seryl-[protein] + ATP = O-phospho-L-seryl-[protein] + ADP + H(+)</text>
        <dbReference type="Rhea" id="RHEA:17989"/>
        <dbReference type="Rhea" id="RHEA-COMP:9863"/>
        <dbReference type="Rhea" id="RHEA-COMP:11604"/>
        <dbReference type="ChEBI" id="CHEBI:15378"/>
        <dbReference type="ChEBI" id="CHEBI:29999"/>
        <dbReference type="ChEBI" id="CHEBI:30616"/>
        <dbReference type="ChEBI" id="CHEBI:83421"/>
        <dbReference type="ChEBI" id="CHEBI:456216"/>
        <dbReference type="EC" id="2.7.11.1"/>
    </reaction>
</comment>
<dbReference type="InterPro" id="IPR011009">
    <property type="entry name" value="Kinase-like_dom_sf"/>
</dbReference>
<feature type="domain" description="Protein kinase" evidence="11">
    <location>
        <begin position="17"/>
        <end position="285"/>
    </location>
</feature>
<dbReference type="Gene3D" id="3.30.200.20">
    <property type="entry name" value="Phosphorylase Kinase, domain 1"/>
    <property type="match status" value="1"/>
</dbReference>
<dbReference type="GO" id="GO:0045717">
    <property type="term" value="P:negative regulation of fatty acid biosynthetic process"/>
    <property type="evidence" value="ECO:0007669"/>
    <property type="project" value="UniProtKB-ARBA"/>
</dbReference>
<name>A0AA46THS2_9ACTN</name>
<keyword evidence="5 13" id="KW-0418">Kinase</keyword>
<reference evidence="13" key="1">
    <citation type="submission" date="2022-01" db="EMBL/GenBank/DDBJ databases">
        <title>Nocardioidaceae gen. sp. A5X3R13.</title>
        <authorList>
            <person name="Lopez Marin M.A."/>
            <person name="Uhlik O."/>
        </authorList>
    </citation>
    <scope>NUCLEOTIDE SEQUENCE</scope>
    <source>
        <strain evidence="13">A5X3R13</strain>
    </source>
</reference>
<dbReference type="Gene3D" id="3.30.10.20">
    <property type="match status" value="4"/>
</dbReference>
<feature type="domain" description="PASTA" evidence="12">
    <location>
        <begin position="577"/>
        <end position="641"/>
    </location>
</feature>
<dbReference type="InterPro" id="IPR008271">
    <property type="entry name" value="Ser/Thr_kinase_AS"/>
</dbReference>
<dbReference type="GO" id="GO:0005524">
    <property type="term" value="F:ATP binding"/>
    <property type="evidence" value="ECO:0007669"/>
    <property type="project" value="UniProtKB-KW"/>
</dbReference>
<dbReference type="InterPro" id="IPR000719">
    <property type="entry name" value="Prot_kinase_dom"/>
</dbReference>
<dbReference type="KEGG" id="sgrg:L0C25_23175"/>
<feature type="domain" description="PASTA" evidence="12">
    <location>
        <begin position="511"/>
        <end position="576"/>
    </location>
</feature>
<keyword evidence="10" id="KW-0472">Membrane</keyword>
<evidence type="ECO:0000256" key="1">
    <source>
        <dbReference type="ARBA" id="ARBA00012513"/>
    </source>
</evidence>
<feature type="compositionally biased region" description="Pro residues" evidence="9">
    <location>
        <begin position="330"/>
        <end position="344"/>
    </location>
</feature>